<dbReference type="Proteomes" id="UP000061382">
    <property type="component" value="Chromosome"/>
</dbReference>
<dbReference type="InterPro" id="IPR014756">
    <property type="entry name" value="Ig_E-set"/>
</dbReference>
<dbReference type="InterPro" id="IPR013783">
    <property type="entry name" value="Ig-like_fold"/>
</dbReference>
<dbReference type="PATRIC" id="fig|512763.3.peg.1966"/>
<accession>A0A0P0CI87</accession>
<organism evidence="3 4">
    <name type="scientific">Rufibacter tibetensis</name>
    <dbReference type="NCBI Taxonomy" id="512763"/>
    <lineage>
        <taxon>Bacteria</taxon>
        <taxon>Pseudomonadati</taxon>
        <taxon>Bacteroidota</taxon>
        <taxon>Cytophagia</taxon>
        <taxon>Cytophagales</taxon>
        <taxon>Hymenobacteraceae</taxon>
        <taxon>Rufibacter</taxon>
    </lineage>
</organism>
<dbReference type="InterPro" id="IPR024079">
    <property type="entry name" value="MetalloPept_cat_dom_sf"/>
</dbReference>
<dbReference type="SUPFAM" id="SSF55486">
    <property type="entry name" value="Metalloproteases ('zincins'), catalytic domain"/>
    <property type="match status" value="1"/>
</dbReference>
<keyword evidence="4" id="KW-1185">Reference proteome</keyword>
<dbReference type="Gene3D" id="2.60.40.10">
    <property type="entry name" value="Immunoglobulins"/>
    <property type="match status" value="2"/>
</dbReference>
<evidence type="ECO:0000313" key="3">
    <source>
        <dbReference type="EMBL" id="ALI99076.1"/>
    </source>
</evidence>
<protein>
    <recommendedName>
        <fullName evidence="2">IPT/TIG domain-containing protein</fullName>
    </recommendedName>
</protein>
<dbReference type="Pfam" id="PF01833">
    <property type="entry name" value="TIG"/>
    <property type="match status" value="1"/>
</dbReference>
<feature type="domain" description="IPT/TIG" evidence="2">
    <location>
        <begin position="210"/>
        <end position="304"/>
    </location>
</feature>
<dbReference type="SUPFAM" id="SSF81296">
    <property type="entry name" value="E set domains"/>
    <property type="match status" value="1"/>
</dbReference>
<sequence>MKYRFTRSFSSPQKNFLFVFLLALSLGFLSTPAVQAQDACLLIPLSLEERMQAAELVVEGKVVSQRSFWDDQHHNIYTAHQVEVFKVFKGTPVSTTVEIVTEGGRVGLDMHVYSSTLQLKSQQQGVFFLHTSKKNARYAVYGSMQGFIKYNLSGGTGKDPFTTYSSIPLEVYGALTRVSGTSVRTVKANTELDTALKPKVTLENQRRQIPLITNLSPLVLRAGTGDVLTITGTNFGTTRGTGYVEFRNADDGGKTFIKPLATDYLSWSDTEIRVKVPSYGIDGGTAGSGQVRVVNNDPNTATSALSITIFYAHSNVGYKDDDRGIPEQSYQPRLIDQNRQGGYTFRFGASFESNTPALYAFKRSMNEWSCTTFVNWNTISNAPVATTAEDNFNSVIFANTGDLPANVLGRTISRYRGCITGTVVNFWVREIDMEYARRSDWQYGPDAATNRQFDFQSVVVHELGHGHQLSHLILPRAVMHYAVAAGQASRTLNAETDIAGGRYVVERSVTAPPCNVSPMVPKTANACAIPVELIDLEGELTADNRVLLQWTTQQENGITEFAIERSPDGITYTTIGRVPARGTPATYEFTDPAPLNQLNFYRLRVIRSNNTQEYSDVVQVVGPGFVRQLAPNPGGNQTSLYFNASQEERVQLAIYDVSGRLYRTFEISVSPESNRYDLTLFPENDDEKTPIVRGLLLIRWTTARDSGTLRYLKLE</sequence>
<dbReference type="AlphaFoldDB" id="A0A0P0CI87"/>
<keyword evidence="1" id="KW-0732">Signal</keyword>
<reference evidence="3 4" key="1">
    <citation type="submission" date="2015-08" db="EMBL/GenBank/DDBJ databases">
        <title>Complete genome sequence of Rufibacter tibetensis strain 1351t, a radiation-resistant bacterium from tibet plateau.</title>
        <authorList>
            <person name="Dai J."/>
        </authorList>
    </citation>
    <scope>NUCLEOTIDE SEQUENCE [LARGE SCALE GENOMIC DNA]</scope>
    <source>
        <strain evidence="3 4">1351</strain>
    </source>
</reference>
<evidence type="ECO:0000259" key="2">
    <source>
        <dbReference type="Pfam" id="PF01833"/>
    </source>
</evidence>
<dbReference type="Gene3D" id="3.40.390.10">
    <property type="entry name" value="Collagenase (Catalytic Domain)"/>
    <property type="match status" value="1"/>
</dbReference>
<name>A0A0P0CI87_9BACT</name>
<proteinExistence type="predicted"/>
<feature type="signal peptide" evidence="1">
    <location>
        <begin position="1"/>
        <end position="36"/>
    </location>
</feature>
<dbReference type="STRING" id="512763.DC20_08930"/>
<evidence type="ECO:0000313" key="4">
    <source>
        <dbReference type="Proteomes" id="UP000061382"/>
    </source>
</evidence>
<dbReference type="GO" id="GO:0008237">
    <property type="term" value="F:metallopeptidase activity"/>
    <property type="evidence" value="ECO:0007669"/>
    <property type="project" value="InterPro"/>
</dbReference>
<gene>
    <name evidence="3" type="ORF">DC20_08930</name>
</gene>
<dbReference type="InterPro" id="IPR002909">
    <property type="entry name" value="IPT_dom"/>
</dbReference>
<dbReference type="CDD" id="cd00102">
    <property type="entry name" value="IPT"/>
    <property type="match status" value="1"/>
</dbReference>
<dbReference type="KEGG" id="rti:DC20_08930"/>
<evidence type="ECO:0000256" key="1">
    <source>
        <dbReference type="SAM" id="SignalP"/>
    </source>
</evidence>
<dbReference type="EMBL" id="CP012643">
    <property type="protein sequence ID" value="ALI99076.1"/>
    <property type="molecule type" value="Genomic_DNA"/>
</dbReference>
<feature type="chain" id="PRO_5006042614" description="IPT/TIG domain-containing protein" evidence="1">
    <location>
        <begin position="37"/>
        <end position="715"/>
    </location>
</feature>
<dbReference type="OrthoDB" id="7574679at2"/>